<dbReference type="AlphaFoldDB" id="A0A437PP49"/>
<evidence type="ECO:0000256" key="6">
    <source>
        <dbReference type="ARBA" id="ARBA00023136"/>
    </source>
</evidence>
<sequence>MWLLSLAWKNLWRNRSRTLITMASIFFAVLLSTLMSSLKTGIFDNLVDNMVGYYSGYIQIHQKGYWDEQLLDNSQEQNPILEQKMLKIPQIKGFTSRLESFALASSGDLTKGCLVQGVDPNRENIITNLKAKIVSGSYFQQGESGLILTEGLLRRMKMKVGDTLMLLGQGYHGATAAGKYPIVGVVHFGSPEINNSVLYMPLESAQELFGAYGMVTSYILQLENRRNIDDVKKEVLKISDSNLEVMTWEEMMPDIKQHIEVDSANMMYVQIFLYVLISFGIFGTLLIMMAERKYEFGMLLAIGMRKSKISILLLMESILNVFVACLLGLLASIPVVYYFHVHPIRITGSTAKAYEQFGFEPIFPTSTDSRNFLIQAFIVLCIGLVLSLYPMFQISKSNPVDSMKR</sequence>
<dbReference type="PANTHER" id="PTHR30489:SF0">
    <property type="entry name" value="LIPOPROTEIN-RELEASING SYSTEM TRANSMEMBRANE PROTEIN LOLE"/>
    <property type="match status" value="1"/>
</dbReference>
<evidence type="ECO:0000256" key="4">
    <source>
        <dbReference type="ARBA" id="ARBA00022692"/>
    </source>
</evidence>
<feature type="transmembrane region" description="Helical" evidence="7">
    <location>
        <begin position="311"/>
        <end position="339"/>
    </location>
</feature>
<evidence type="ECO:0000256" key="1">
    <source>
        <dbReference type="ARBA" id="ARBA00004651"/>
    </source>
</evidence>
<dbReference type="InterPro" id="IPR003838">
    <property type="entry name" value="ABC3_permease_C"/>
</dbReference>
<comment type="caution">
    <text evidence="10">The sequence shown here is derived from an EMBL/GenBank/DDBJ whole genome shotgun (WGS) entry which is preliminary data.</text>
</comment>
<comment type="subcellular location">
    <subcellularLocation>
        <location evidence="1">Cell membrane</location>
        <topology evidence="1">Multi-pass membrane protein</topology>
    </subcellularLocation>
</comment>
<dbReference type="InterPro" id="IPR025857">
    <property type="entry name" value="MacB_PCD"/>
</dbReference>
<protein>
    <submittedName>
        <fullName evidence="10">ABC transporter permease</fullName>
    </submittedName>
</protein>
<dbReference type="GO" id="GO:0098797">
    <property type="term" value="C:plasma membrane protein complex"/>
    <property type="evidence" value="ECO:0007669"/>
    <property type="project" value="TreeGrafter"/>
</dbReference>
<evidence type="ECO:0000259" key="9">
    <source>
        <dbReference type="Pfam" id="PF12704"/>
    </source>
</evidence>
<evidence type="ECO:0000256" key="7">
    <source>
        <dbReference type="SAM" id="Phobius"/>
    </source>
</evidence>
<feature type="domain" description="ABC3 transporter permease C-terminal" evidence="8">
    <location>
        <begin position="271"/>
        <end position="399"/>
    </location>
</feature>
<evidence type="ECO:0000313" key="11">
    <source>
        <dbReference type="Proteomes" id="UP000282832"/>
    </source>
</evidence>
<keyword evidence="11" id="KW-1185">Reference proteome</keyword>
<evidence type="ECO:0000256" key="2">
    <source>
        <dbReference type="ARBA" id="ARBA00005236"/>
    </source>
</evidence>
<keyword evidence="3" id="KW-1003">Cell membrane</keyword>
<dbReference type="Pfam" id="PF02687">
    <property type="entry name" value="FtsX"/>
    <property type="match status" value="1"/>
</dbReference>
<dbReference type="Proteomes" id="UP000282832">
    <property type="component" value="Unassembled WGS sequence"/>
</dbReference>
<proteinExistence type="inferred from homology"/>
<dbReference type="EMBL" id="SACY01000004">
    <property type="protein sequence ID" value="RVU24063.1"/>
    <property type="molecule type" value="Genomic_DNA"/>
</dbReference>
<accession>A0A437PP49</accession>
<keyword evidence="6 7" id="KW-0472">Membrane</keyword>
<dbReference type="OrthoDB" id="9784014at2"/>
<gene>
    <name evidence="10" type="ORF">EOJ36_09040</name>
</gene>
<evidence type="ECO:0000256" key="5">
    <source>
        <dbReference type="ARBA" id="ARBA00022989"/>
    </source>
</evidence>
<evidence type="ECO:0000259" key="8">
    <source>
        <dbReference type="Pfam" id="PF02687"/>
    </source>
</evidence>
<dbReference type="PANTHER" id="PTHR30489">
    <property type="entry name" value="LIPOPROTEIN-RELEASING SYSTEM TRANSMEMBRANE PROTEIN LOLE"/>
    <property type="match status" value="1"/>
</dbReference>
<dbReference type="Pfam" id="PF12704">
    <property type="entry name" value="MacB_PCD"/>
    <property type="match status" value="1"/>
</dbReference>
<dbReference type="GO" id="GO:0044874">
    <property type="term" value="P:lipoprotein localization to outer membrane"/>
    <property type="evidence" value="ECO:0007669"/>
    <property type="project" value="TreeGrafter"/>
</dbReference>
<reference evidence="10 11" key="1">
    <citation type="submission" date="2019-01" db="EMBL/GenBank/DDBJ databases">
        <authorList>
            <person name="Chen W.-M."/>
        </authorList>
    </citation>
    <scope>NUCLEOTIDE SEQUENCE [LARGE SCALE GENOMIC DNA]</scope>
    <source>
        <strain evidence="10 11">FSY-15</strain>
    </source>
</reference>
<evidence type="ECO:0000313" key="10">
    <source>
        <dbReference type="EMBL" id="RVU24063.1"/>
    </source>
</evidence>
<evidence type="ECO:0000256" key="3">
    <source>
        <dbReference type="ARBA" id="ARBA00022475"/>
    </source>
</evidence>
<keyword evidence="5 7" id="KW-1133">Transmembrane helix</keyword>
<comment type="similarity">
    <text evidence="2">Belongs to the ABC-4 integral membrane protein family. LolC/E subfamily.</text>
</comment>
<dbReference type="InterPro" id="IPR051447">
    <property type="entry name" value="Lipoprotein-release_system"/>
</dbReference>
<feature type="transmembrane region" description="Helical" evidence="7">
    <location>
        <begin position="372"/>
        <end position="392"/>
    </location>
</feature>
<keyword evidence="4 7" id="KW-0812">Transmembrane</keyword>
<name>A0A437PP49_9BACT</name>
<organism evidence="10 11">
    <name type="scientific">Sandaracinomonas limnophila</name>
    <dbReference type="NCBI Taxonomy" id="1862386"/>
    <lineage>
        <taxon>Bacteria</taxon>
        <taxon>Pseudomonadati</taxon>
        <taxon>Bacteroidota</taxon>
        <taxon>Cytophagia</taxon>
        <taxon>Cytophagales</taxon>
        <taxon>Flectobacillaceae</taxon>
        <taxon>Sandaracinomonas</taxon>
    </lineage>
</organism>
<feature type="domain" description="MacB-like periplasmic core" evidence="9">
    <location>
        <begin position="18"/>
        <end position="236"/>
    </location>
</feature>
<feature type="transmembrane region" description="Helical" evidence="7">
    <location>
        <begin position="271"/>
        <end position="290"/>
    </location>
</feature>